<sequence length="203" mass="19681">MLSFSRRSFAVAVATAAVAAAGLAGCASDSSDAAPDSPAAGAGSTATEAGSAAGAGASAAAGAEAPGAALTVKDPWVKAVDSGMTAAFGTLVNTTSADVTVVSAATSVSPMELHEMAMDNGKMVMRPKEGGFLIKAGGTHELSPGGDHLMLMKPSAAIKPGDELTFTLTLADGGKVEFSAVAKPFAGAQESYAPSAAPSMAGM</sequence>
<dbReference type="PANTHER" id="PTHR36302">
    <property type="entry name" value="BLR7088 PROTEIN"/>
    <property type="match status" value="1"/>
</dbReference>
<keyword evidence="1" id="KW-0732">Signal</keyword>
<keyword evidence="3" id="KW-1185">Reference proteome</keyword>
<feature type="chain" id="PRO_5038334983" description="Copper(I)-binding protein" evidence="1">
    <location>
        <begin position="20"/>
        <end position="203"/>
    </location>
</feature>
<dbReference type="InterPro" id="IPR058248">
    <property type="entry name" value="Lxx211020-like"/>
</dbReference>
<dbReference type="PROSITE" id="PS51257">
    <property type="entry name" value="PROKAR_LIPOPROTEIN"/>
    <property type="match status" value="1"/>
</dbReference>
<dbReference type="EMBL" id="OBDY01000015">
    <property type="protein sequence ID" value="SNY54670.1"/>
    <property type="molecule type" value="Genomic_DNA"/>
</dbReference>
<feature type="signal peptide" evidence="1">
    <location>
        <begin position="1"/>
        <end position="19"/>
    </location>
</feature>
<dbReference type="RefSeq" id="WP_245923459.1">
    <property type="nucleotide sequence ID" value="NZ_OBDY01000015.1"/>
</dbReference>
<dbReference type="PANTHER" id="PTHR36302:SF1">
    <property type="entry name" value="COPPER CHAPERONE PCU(A)C"/>
    <property type="match status" value="1"/>
</dbReference>
<evidence type="ECO:0000313" key="3">
    <source>
        <dbReference type="Proteomes" id="UP000219612"/>
    </source>
</evidence>
<accession>A0A285J2W8</accession>
<evidence type="ECO:0008006" key="4">
    <source>
        <dbReference type="Google" id="ProtNLM"/>
    </source>
</evidence>
<name>A0A285J2W8_9ACTN</name>
<evidence type="ECO:0000313" key="2">
    <source>
        <dbReference type="EMBL" id="SNY54670.1"/>
    </source>
</evidence>
<dbReference type="Proteomes" id="UP000219612">
    <property type="component" value="Unassembled WGS sequence"/>
</dbReference>
<dbReference type="Pfam" id="PF04314">
    <property type="entry name" value="PCuAC"/>
    <property type="match status" value="1"/>
</dbReference>
<dbReference type="Gene3D" id="2.60.40.1890">
    <property type="entry name" value="PCu(A)C copper chaperone"/>
    <property type="match status" value="1"/>
</dbReference>
<reference evidence="3" key="1">
    <citation type="submission" date="2017-09" db="EMBL/GenBank/DDBJ databases">
        <authorList>
            <person name="Varghese N."/>
            <person name="Submissions S."/>
        </authorList>
    </citation>
    <scope>NUCLEOTIDE SEQUENCE [LARGE SCALE GENOMIC DNA]</scope>
    <source>
        <strain evidence="3">CGMCC 4.6857</strain>
    </source>
</reference>
<dbReference type="InterPro" id="IPR036182">
    <property type="entry name" value="PCuAC_sf"/>
</dbReference>
<dbReference type="SUPFAM" id="SSF110087">
    <property type="entry name" value="DR1885-like metal-binding protein"/>
    <property type="match status" value="1"/>
</dbReference>
<dbReference type="PROSITE" id="PS51318">
    <property type="entry name" value="TAT"/>
    <property type="match status" value="1"/>
</dbReference>
<protein>
    <recommendedName>
        <fullName evidence="4">Copper(I)-binding protein</fullName>
    </recommendedName>
</protein>
<dbReference type="InterPro" id="IPR006311">
    <property type="entry name" value="TAT_signal"/>
</dbReference>
<proteinExistence type="predicted"/>
<dbReference type="InterPro" id="IPR007410">
    <property type="entry name" value="LpqE-like"/>
</dbReference>
<evidence type="ECO:0000256" key="1">
    <source>
        <dbReference type="SAM" id="SignalP"/>
    </source>
</evidence>
<gene>
    <name evidence="2" type="ORF">SAMN05421748_115129</name>
</gene>
<dbReference type="AlphaFoldDB" id="A0A285J2W8"/>
<organism evidence="2 3">
    <name type="scientific">Paractinoplanes atraurantiacus</name>
    <dbReference type="NCBI Taxonomy" id="1036182"/>
    <lineage>
        <taxon>Bacteria</taxon>
        <taxon>Bacillati</taxon>
        <taxon>Actinomycetota</taxon>
        <taxon>Actinomycetes</taxon>
        <taxon>Micromonosporales</taxon>
        <taxon>Micromonosporaceae</taxon>
        <taxon>Paractinoplanes</taxon>
    </lineage>
</organism>